<keyword evidence="2" id="KW-0812">Transmembrane</keyword>
<keyword evidence="2" id="KW-0472">Membrane</keyword>
<feature type="compositionally biased region" description="Polar residues" evidence="1">
    <location>
        <begin position="166"/>
        <end position="177"/>
    </location>
</feature>
<evidence type="ECO:0000256" key="2">
    <source>
        <dbReference type="SAM" id="Phobius"/>
    </source>
</evidence>
<organism evidence="3 4">
    <name type="scientific">Metaclostridioides mangenotii</name>
    <dbReference type="NCBI Taxonomy" id="1540"/>
    <lineage>
        <taxon>Bacteria</taxon>
        <taxon>Bacillati</taxon>
        <taxon>Bacillota</taxon>
        <taxon>Clostridia</taxon>
        <taxon>Peptostreptococcales</taxon>
        <taxon>Peptostreptococcaceae</taxon>
        <taxon>Metaclostridioides</taxon>
    </lineage>
</organism>
<keyword evidence="4" id="KW-1185">Reference proteome</keyword>
<dbReference type="RefSeq" id="WP_209456058.1">
    <property type="nucleotide sequence ID" value="NZ_BAAACS010000012.1"/>
</dbReference>
<feature type="region of interest" description="Disordered" evidence="1">
    <location>
        <begin position="163"/>
        <end position="195"/>
    </location>
</feature>
<keyword evidence="2" id="KW-1133">Transmembrane helix</keyword>
<reference evidence="3 4" key="1">
    <citation type="submission" date="2021-03" db="EMBL/GenBank/DDBJ databases">
        <title>Genomic Encyclopedia of Type Strains, Phase IV (KMG-IV): sequencing the most valuable type-strain genomes for metagenomic binning, comparative biology and taxonomic classification.</title>
        <authorList>
            <person name="Goeker M."/>
        </authorList>
    </citation>
    <scope>NUCLEOTIDE SEQUENCE [LARGE SCALE GENOMIC DNA]</scope>
    <source>
        <strain evidence="3 4">DSM 1289</strain>
    </source>
</reference>
<gene>
    <name evidence="3" type="ORF">J2Z43_000961</name>
</gene>
<feature type="compositionally biased region" description="Basic and acidic residues" evidence="1">
    <location>
        <begin position="184"/>
        <end position="195"/>
    </location>
</feature>
<feature type="transmembrane region" description="Helical" evidence="2">
    <location>
        <begin position="12"/>
        <end position="35"/>
    </location>
</feature>
<proteinExistence type="predicted"/>
<comment type="caution">
    <text evidence="3">The sequence shown here is derived from an EMBL/GenBank/DDBJ whole genome shotgun (WGS) entry which is preliminary data.</text>
</comment>
<evidence type="ECO:0000256" key="1">
    <source>
        <dbReference type="SAM" id="MobiDB-lite"/>
    </source>
</evidence>
<dbReference type="Proteomes" id="UP000767291">
    <property type="component" value="Unassembled WGS sequence"/>
</dbReference>
<sequence>MLRNNRNSKGSVLIVSLLVFSIISTISIVSISWIFTNSKIFSLEYKDNLLKEGSLSGSEIAKSNILRNIRKAIDTTSNESGFNEYFLGNNMESFINDIKNISSSGLENVTLKVRDNRVTEENGYLAFGIVSTSKDGNYYKTVNVDVAIKNPYRIEDDTINLEPDNSEVSQTENYVKQENNTEENNSRENDTKENNDFDECDFLRFYNYRGL</sequence>
<protein>
    <recommendedName>
        <fullName evidence="5">Type 4 fimbrial biogenesis protein PilX N-terminal domain-containing protein</fullName>
    </recommendedName>
</protein>
<evidence type="ECO:0000313" key="3">
    <source>
        <dbReference type="EMBL" id="MBP1854571.1"/>
    </source>
</evidence>
<evidence type="ECO:0000313" key="4">
    <source>
        <dbReference type="Proteomes" id="UP000767291"/>
    </source>
</evidence>
<name>A0ABS4E9I1_9FIRM</name>
<accession>A0ABS4E9I1</accession>
<evidence type="ECO:0008006" key="5">
    <source>
        <dbReference type="Google" id="ProtNLM"/>
    </source>
</evidence>
<dbReference type="EMBL" id="JAGGJX010000001">
    <property type="protein sequence ID" value="MBP1854571.1"/>
    <property type="molecule type" value="Genomic_DNA"/>
</dbReference>